<dbReference type="EMBL" id="AP006489">
    <property type="protein sequence ID" value="BAM79706.1"/>
    <property type="molecule type" value="Genomic_DNA"/>
</dbReference>
<reference evidence="3 4" key="1">
    <citation type="journal article" date="2004" name="Nature">
        <title>Genome sequence of the ultrasmall unicellular red alga Cyanidioschyzon merolae 10D.</title>
        <authorList>
            <person name="Matsuzaki M."/>
            <person name="Misumi O."/>
            <person name="Shin-i T."/>
            <person name="Maruyama S."/>
            <person name="Takahara M."/>
            <person name="Miyagishima S."/>
            <person name="Mori T."/>
            <person name="Nishida K."/>
            <person name="Yagisawa F."/>
            <person name="Nishida K."/>
            <person name="Yoshida Y."/>
            <person name="Nishimura Y."/>
            <person name="Nakao S."/>
            <person name="Kobayashi T."/>
            <person name="Momoyama Y."/>
            <person name="Higashiyama T."/>
            <person name="Minoda A."/>
            <person name="Sano M."/>
            <person name="Nomoto H."/>
            <person name="Oishi K."/>
            <person name="Hayashi H."/>
            <person name="Ohta F."/>
            <person name="Nishizaka S."/>
            <person name="Haga S."/>
            <person name="Miura S."/>
            <person name="Morishita T."/>
            <person name="Kabeya Y."/>
            <person name="Terasawa K."/>
            <person name="Suzuki Y."/>
            <person name="Ishii Y."/>
            <person name="Asakawa S."/>
            <person name="Takano H."/>
            <person name="Ohta N."/>
            <person name="Kuroiwa H."/>
            <person name="Tanaka K."/>
            <person name="Shimizu N."/>
            <person name="Sugano S."/>
            <person name="Sato N."/>
            <person name="Nozaki H."/>
            <person name="Ogasawara N."/>
            <person name="Kohara Y."/>
            <person name="Kuroiwa T."/>
        </authorList>
    </citation>
    <scope>NUCLEOTIDE SEQUENCE [LARGE SCALE GENOMIC DNA]</scope>
    <source>
        <strain evidence="3 4">10D</strain>
    </source>
</reference>
<name>M1UQB5_CYAM1</name>
<keyword evidence="2" id="KW-1133">Transmembrane helix</keyword>
<organism evidence="3 4">
    <name type="scientific">Cyanidioschyzon merolae (strain NIES-3377 / 10D)</name>
    <name type="common">Unicellular red alga</name>
    <dbReference type="NCBI Taxonomy" id="280699"/>
    <lineage>
        <taxon>Eukaryota</taxon>
        <taxon>Rhodophyta</taxon>
        <taxon>Bangiophyceae</taxon>
        <taxon>Cyanidiales</taxon>
        <taxon>Cyanidiaceae</taxon>
        <taxon>Cyanidioschyzon</taxon>
    </lineage>
</organism>
<dbReference type="HOGENOM" id="CLU_474409_0_0_1"/>
<feature type="transmembrane region" description="Helical" evidence="2">
    <location>
        <begin position="12"/>
        <end position="31"/>
    </location>
</feature>
<protein>
    <submittedName>
        <fullName evidence="3">Uncharacterized protein</fullName>
    </submittedName>
</protein>
<evidence type="ECO:0000313" key="3">
    <source>
        <dbReference type="EMBL" id="BAM79706.1"/>
    </source>
</evidence>
<gene>
    <name evidence="3" type="ORF">CYME_CMG214C</name>
</gene>
<evidence type="ECO:0000313" key="4">
    <source>
        <dbReference type="Proteomes" id="UP000007014"/>
    </source>
</evidence>
<dbReference type="OrthoDB" id="10507084at2759"/>
<dbReference type="KEGG" id="cme:CYME_CMG214C"/>
<dbReference type="GeneID" id="16993125"/>
<keyword evidence="4" id="KW-1185">Reference proteome</keyword>
<keyword evidence="2" id="KW-0472">Membrane</keyword>
<keyword evidence="2" id="KW-0812">Transmembrane</keyword>
<evidence type="ECO:0000256" key="1">
    <source>
        <dbReference type="SAM" id="MobiDB-lite"/>
    </source>
</evidence>
<reference evidence="3 4" key="2">
    <citation type="journal article" date="2007" name="BMC Biol.">
        <title>A 100%-complete sequence reveals unusually simple genomic features in the hot-spring red alga Cyanidioschyzon merolae.</title>
        <authorList>
            <person name="Nozaki H."/>
            <person name="Takano H."/>
            <person name="Misumi O."/>
            <person name="Terasawa K."/>
            <person name="Matsuzaki M."/>
            <person name="Maruyama S."/>
            <person name="Nishida K."/>
            <person name="Yagisawa F."/>
            <person name="Yoshida Y."/>
            <person name="Fujiwara T."/>
            <person name="Takio S."/>
            <person name="Tamura K."/>
            <person name="Chung S.J."/>
            <person name="Nakamura S."/>
            <person name="Kuroiwa H."/>
            <person name="Tanaka K."/>
            <person name="Sato N."/>
            <person name="Kuroiwa T."/>
        </authorList>
    </citation>
    <scope>NUCLEOTIDE SEQUENCE [LARGE SCALE GENOMIC DNA]</scope>
    <source>
        <strain evidence="3 4">10D</strain>
    </source>
</reference>
<dbReference type="AlphaFoldDB" id="M1UQB5"/>
<sequence>MYGYQQGSRFRRLKGVLVVWGLGCAAGAWWVRRNALAEPTLPSAFYSAAVDQTDLRVVDGRFQSIRTAAVHVSRRLRRHALHGCSAALRGLDWLGLAVPPLESSLKTVKKVLGYLAIQIGLTAPYRLKSSYPMPELRQRIEEKWSGYGTRPVETHRLRDSLSVDLYIVGDTPDCAFQLATAAARAYPAAVAWAQTGTLPPPTSSRAETPATSARCPVASSHLPVPVLRLHLPFRDFFPPGASRDMVQILIRAGRVINREHDWLGLERPYGDSGTHSVSDVPEERDPHRIPRGVCFDAASEPAKTLPLTAAIESTSSARRLETGDLSKLPTSISGTSIRQDASAGCTDIQIDQRSRAATRTCACTLLGRIDLTTSGLDLITAVGSTPVTSPLDDALRLHQDDFVTFDRLLDTFCNFIETIQDSVAISSVRATSGRLESSRHEERSLPAPVVLVFHACPPDFAIASGSLRTTDTDEQPFISGREIGSLEDLDPEEWAEFSQRLTTAPLWRETGPELAKYWRLATLELLERLAHVYPQQPMEACDGRVPESIPPSTVFVGRAPGALGLALVNHLAKSS</sequence>
<proteinExistence type="predicted"/>
<dbReference type="Gramene" id="CMG214CT">
    <property type="protein sequence ID" value="CMG214CT"/>
    <property type="gene ID" value="CMG214C"/>
</dbReference>
<feature type="region of interest" description="Disordered" evidence="1">
    <location>
        <begin position="268"/>
        <end position="287"/>
    </location>
</feature>
<dbReference type="RefSeq" id="XP_005535992.1">
    <property type="nucleotide sequence ID" value="XM_005535935.1"/>
</dbReference>
<accession>M1UQB5</accession>
<dbReference type="Proteomes" id="UP000007014">
    <property type="component" value="Chromosome 7"/>
</dbReference>
<evidence type="ECO:0000256" key="2">
    <source>
        <dbReference type="SAM" id="Phobius"/>
    </source>
</evidence>